<name>A0A0E9VAQ8_ANGAN</name>
<evidence type="ECO:0000313" key="1">
    <source>
        <dbReference type="EMBL" id="JAH75199.1"/>
    </source>
</evidence>
<reference evidence="1" key="2">
    <citation type="journal article" date="2015" name="Fish Shellfish Immunol.">
        <title>Early steps in the European eel (Anguilla anguilla)-Vibrio vulnificus interaction in the gills: Role of the RtxA13 toxin.</title>
        <authorList>
            <person name="Callol A."/>
            <person name="Pajuelo D."/>
            <person name="Ebbesson L."/>
            <person name="Teles M."/>
            <person name="MacKenzie S."/>
            <person name="Amaro C."/>
        </authorList>
    </citation>
    <scope>NUCLEOTIDE SEQUENCE</scope>
</reference>
<organism evidence="1">
    <name type="scientific">Anguilla anguilla</name>
    <name type="common">European freshwater eel</name>
    <name type="synonym">Muraena anguilla</name>
    <dbReference type="NCBI Taxonomy" id="7936"/>
    <lineage>
        <taxon>Eukaryota</taxon>
        <taxon>Metazoa</taxon>
        <taxon>Chordata</taxon>
        <taxon>Craniata</taxon>
        <taxon>Vertebrata</taxon>
        <taxon>Euteleostomi</taxon>
        <taxon>Actinopterygii</taxon>
        <taxon>Neopterygii</taxon>
        <taxon>Teleostei</taxon>
        <taxon>Anguilliformes</taxon>
        <taxon>Anguillidae</taxon>
        <taxon>Anguilla</taxon>
    </lineage>
</organism>
<dbReference type="AlphaFoldDB" id="A0A0E9VAQ8"/>
<accession>A0A0E9VAQ8</accession>
<dbReference type="EMBL" id="GBXM01033378">
    <property type="protein sequence ID" value="JAH75199.1"/>
    <property type="molecule type" value="Transcribed_RNA"/>
</dbReference>
<protein>
    <submittedName>
        <fullName evidence="1">Uncharacterized protein</fullName>
    </submittedName>
</protein>
<sequence>MCGVVKLSLNVLASVCNFLPQL</sequence>
<reference evidence="1" key="1">
    <citation type="submission" date="2014-11" db="EMBL/GenBank/DDBJ databases">
        <authorList>
            <person name="Amaro Gonzalez C."/>
        </authorList>
    </citation>
    <scope>NUCLEOTIDE SEQUENCE</scope>
</reference>
<proteinExistence type="predicted"/>